<organism evidence="2 3">
    <name type="scientific">Priestia endophytica DSM 13796</name>
    <dbReference type="NCBI Taxonomy" id="1121089"/>
    <lineage>
        <taxon>Bacteria</taxon>
        <taxon>Bacillati</taxon>
        <taxon>Bacillota</taxon>
        <taxon>Bacilli</taxon>
        <taxon>Bacillales</taxon>
        <taxon>Bacillaceae</taxon>
        <taxon>Priestia</taxon>
    </lineage>
</organism>
<keyword evidence="1" id="KW-0175">Coiled coil</keyword>
<dbReference type="Proteomes" id="UP000182762">
    <property type="component" value="Unassembled WGS sequence"/>
</dbReference>
<evidence type="ECO:0000256" key="1">
    <source>
        <dbReference type="SAM" id="Coils"/>
    </source>
</evidence>
<gene>
    <name evidence="2" type="ORF">SAMN02745910_03050</name>
</gene>
<dbReference type="EMBL" id="FOXX01000007">
    <property type="protein sequence ID" value="SFQ72689.1"/>
    <property type="molecule type" value="Genomic_DNA"/>
</dbReference>
<keyword evidence="3" id="KW-1185">Reference proteome</keyword>
<sequence length="64" mass="7843">MSDFLEELEIFFENFHSNKMEKEEEGIQKLERYVEKMEDEKKMHDIEKSEEAFGKYEMNDPFGK</sequence>
<dbReference type="RefSeq" id="WP_061803322.1">
    <property type="nucleotide sequence ID" value="NZ_FOXX01000007.1"/>
</dbReference>
<comment type="caution">
    <text evidence="2">The sequence shown here is derived from an EMBL/GenBank/DDBJ whole genome shotgun (WGS) entry which is preliminary data.</text>
</comment>
<dbReference type="GeneID" id="93711670"/>
<evidence type="ECO:0000313" key="3">
    <source>
        <dbReference type="Proteomes" id="UP000182762"/>
    </source>
</evidence>
<feature type="coiled-coil region" evidence="1">
    <location>
        <begin position="20"/>
        <end position="47"/>
    </location>
</feature>
<proteinExistence type="predicted"/>
<protein>
    <submittedName>
        <fullName evidence="2">Uncharacterized protein</fullName>
    </submittedName>
</protein>
<name>A0A1I6AVN7_9BACI</name>
<accession>A0A1I6AVN7</accession>
<reference evidence="2 3" key="1">
    <citation type="submission" date="2016-10" db="EMBL/GenBank/DDBJ databases">
        <authorList>
            <person name="Varghese N."/>
            <person name="Submissions S."/>
        </authorList>
    </citation>
    <scope>NUCLEOTIDE SEQUENCE [LARGE SCALE GENOMIC DNA]</scope>
    <source>
        <strain evidence="2 3">DSM 13796</strain>
    </source>
</reference>
<evidence type="ECO:0000313" key="2">
    <source>
        <dbReference type="EMBL" id="SFQ72689.1"/>
    </source>
</evidence>